<dbReference type="Proteomes" id="UP000807504">
    <property type="component" value="Unassembled WGS sequence"/>
</dbReference>
<evidence type="ECO:0000313" key="3">
    <source>
        <dbReference type="Proteomes" id="UP000807504"/>
    </source>
</evidence>
<accession>A0A8T0FN60</accession>
<proteinExistence type="predicted"/>
<gene>
    <name evidence="2" type="ORF">HNY73_003953</name>
</gene>
<feature type="compositionally biased region" description="Polar residues" evidence="1">
    <location>
        <begin position="211"/>
        <end position="220"/>
    </location>
</feature>
<feature type="compositionally biased region" description="Basic and acidic residues" evidence="1">
    <location>
        <begin position="170"/>
        <end position="196"/>
    </location>
</feature>
<evidence type="ECO:0000256" key="1">
    <source>
        <dbReference type="SAM" id="MobiDB-lite"/>
    </source>
</evidence>
<evidence type="ECO:0000313" key="2">
    <source>
        <dbReference type="EMBL" id="KAF8792346.1"/>
    </source>
</evidence>
<protein>
    <submittedName>
        <fullName evidence="2">Uncharacterized protein</fullName>
    </submittedName>
</protein>
<dbReference type="EMBL" id="JABXBU010000003">
    <property type="protein sequence ID" value="KAF8792346.1"/>
    <property type="molecule type" value="Genomic_DNA"/>
</dbReference>
<dbReference type="AlphaFoldDB" id="A0A8T0FN60"/>
<name>A0A8T0FN60_ARGBR</name>
<keyword evidence="3" id="KW-1185">Reference proteome</keyword>
<sequence length="220" mass="25428">MYRDADYDKEDDQRSIASYPEGLREEYRYLPHLANPVRRTNSLDNVARFQRYFDLVRKNCGRAFEWRHYTRILHDGLRRFKAPVVLRRIPSTPHSEASAYFTASEATVKTPKTKLTPRTFRKLSVGMTNGQTLASPFNSGSSLSVCEETKNLARDIRLKVDKITKNKTYETKVKKHSSRTDRGRLSKYRSQSDVDITRCGAGDIDTRQRQRPTTSGALHH</sequence>
<organism evidence="2 3">
    <name type="scientific">Argiope bruennichi</name>
    <name type="common">Wasp spider</name>
    <name type="synonym">Aranea bruennichi</name>
    <dbReference type="NCBI Taxonomy" id="94029"/>
    <lineage>
        <taxon>Eukaryota</taxon>
        <taxon>Metazoa</taxon>
        <taxon>Ecdysozoa</taxon>
        <taxon>Arthropoda</taxon>
        <taxon>Chelicerata</taxon>
        <taxon>Arachnida</taxon>
        <taxon>Araneae</taxon>
        <taxon>Araneomorphae</taxon>
        <taxon>Entelegynae</taxon>
        <taxon>Araneoidea</taxon>
        <taxon>Araneidae</taxon>
        <taxon>Argiope</taxon>
    </lineage>
</organism>
<reference evidence="2" key="1">
    <citation type="journal article" date="2020" name="bioRxiv">
        <title>Chromosome-level reference genome of the European wasp spider Argiope bruennichi: a resource for studies on range expansion and evolutionary adaptation.</title>
        <authorList>
            <person name="Sheffer M.M."/>
            <person name="Hoppe A."/>
            <person name="Krehenwinkel H."/>
            <person name="Uhl G."/>
            <person name="Kuss A.W."/>
            <person name="Jensen L."/>
            <person name="Jensen C."/>
            <person name="Gillespie R.G."/>
            <person name="Hoff K.J."/>
            <person name="Prost S."/>
        </authorList>
    </citation>
    <scope>NUCLEOTIDE SEQUENCE</scope>
</reference>
<comment type="caution">
    <text evidence="2">The sequence shown here is derived from an EMBL/GenBank/DDBJ whole genome shotgun (WGS) entry which is preliminary data.</text>
</comment>
<reference evidence="2" key="2">
    <citation type="submission" date="2020-06" db="EMBL/GenBank/DDBJ databases">
        <authorList>
            <person name="Sheffer M."/>
        </authorList>
    </citation>
    <scope>NUCLEOTIDE SEQUENCE</scope>
</reference>
<feature type="region of interest" description="Disordered" evidence="1">
    <location>
        <begin position="170"/>
        <end position="220"/>
    </location>
</feature>